<gene>
    <name evidence="1" type="ORF">NQ315_014140</name>
</gene>
<keyword evidence="2" id="KW-1185">Reference proteome</keyword>
<dbReference type="Proteomes" id="UP001159042">
    <property type="component" value="Unassembled WGS sequence"/>
</dbReference>
<dbReference type="EMBL" id="JANEYG010000027">
    <property type="protein sequence ID" value="KAJ8918270.1"/>
    <property type="molecule type" value="Genomic_DNA"/>
</dbReference>
<evidence type="ECO:0000313" key="2">
    <source>
        <dbReference type="Proteomes" id="UP001159042"/>
    </source>
</evidence>
<protein>
    <submittedName>
        <fullName evidence="1">Uncharacterized protein</fullName>
    </submittedName>
</protein>
<dbReference type="AlphaFoldDB" id="A0AAV8VVV7"/>
<name>A0AAV8VVV7_9CUCU</name>
<sequence>MVLNFNFADSQRNTPQGQELPYNFWPSFTFGLKHRNQNKCGKMSPKTDALAHSPIVLYLNYKKKYVIQNSSIDTLLFSDQLAQWNRESGAVSLGIFQT</sequence>
<proteinExistence type="predicted"/>
<evidence type="ECO:0000313" key="1">
    <source>
        <dbReference type="EMBL" id="KAJ8918270.1"/>
    </source>
</evidence>
<reference evidence="1 2" key="1">
    <citation type="journal article" date="2023" name="Insect Mol. Biol.">
        <title>Genome sequencing provides insights into the evolution of gene families encoding plant cell wall-degrading enzymes in longhorned beetles.</title>
        <authorList>
            <person name="Shin N.R."/>
            <person name="Okamura Y."/>
            <person name="Kirsch R."/>
            <person name="Pauchet Y."/>
        </authorList>
    </citation>
    <scope>NUCLEOTIDE SEQUENCE [LARGE SCALE GENOMIC DNA]</scope>
    <source>
        <strain evidence="1">EAD_L_NR</strain>
    </source>
</reference>
<accession>A0AAV8VVV7</accession>
<comment type="caution">
    <text evidence="1">The sequence shown here is derived from an EMBL/GenBank/DDBJ whole genome shotgun (WGS) entry which is preliminary data.</text>
</comment>
<organism evidence="1 2">
    <name type="scientific">Exocentrus adspersus</name>
    <dbReference type="NCBI Taxonomy" id="1586481"/>
    <lineage>
        <taxon>Eukaryota</taxon>
        <taxon>Metazoa</taxon>
        <taxon>Ecdysozoa</taxon>
        <taxon>Arthropoda</taxon>
        <taxon>Hexapoda</taxon>
        <taxon>Insecta</taxon>
        <taxon>Pterygota</taxon>
        <taxon>Neoptera</taxon>
        <taxon>Endopterygota</taxon>
        <taxon>Coleoptera</taxon>
        <taxon>Polyphaga</taxon>
        <taxon>Cucujiformia</taxon>
        <taxon>Chrysomeloidea</taxon>
        <taxon>Cerambycidae</taxon>
        <taxon>Lamiinae</taxon>
        <taxon>Acanthocinini</taxon>
        <taxon>Exocentrus</taxon>
    </lineage>
</organism>